<dbReference type="AlphaFoldDB" id="A0A3B0T550"/>
<evidence type="ECO:0000313" key="3">
    <source>
        <dbReference type="EMBL" id="VAW13455.1"/>
    </source>
</evidence>
<evidence type="ECO:0000259" key="2">
    <source>
        <dbReference type="Pfam" id="PF13937"/>
    </source>
</evidence>
<dbReference type="Pfam" id="PF13937">
    <property type="entry name" value="DUF4212"/>
    <property type="match status" value="1"/>
</dbReference>
<sequence>MARRGPKSHWWRTRLLAIAIVSVWAVVTLALPFFNSISNGTGPGGVGIYVFMAEGVLVLMLALVFWFARRQQAIDREFAMAEED</sequence>
<dbReference type="InterPro" id="IPR019886">
    <property type="entry name" value="Na_symporter_ssu"/>
</dbReference>
<feature type="domain" description="Sodium symporter small subunit" evidence="2">
    <location>
        <begin position="7"/>
        <end position="79"/>
    </location>
</feature>
<keyword evidence="1" id="KW-1133">Transmembrane helix</keyword>
<dbReference type="EMBL" id="UOEM01000061">
    <property type="protein sequence ID" value="VAW13455.1"/>
    <property type="molecule type" value="Genomic_DNA"/>
</dbReference>
<keyword evidence="1" id="KW-0472">Membrane</keyword>
<keyword evidence="1" id="KW-0812">Transmembrane</keyword>
<proteinExistence type="predicted"/>
<reference evidence="3" key="1">
    <citation type="submission" date="2018-06" db="EMBL/GenBank/DDBJ databases">
        <authorList>
            <person name="Zhirakovskaya E."/>
        </authorList>
    </citation>
    <scope>NUCLEOTIDE SEQUENCE</scope>
</reference>
<accession>A0A3B0T550</accession>
<organism evidence="3">
    <name type="scientific">hydrothermal vent metagenome</name>
    <dbReference type="NCBI Taxonomy" id="652676"/>
    <lineage>
        <taxon>unclassified sequences</taxon>
        <taxon>metagenomes</taxon>
        <taxon>ecological metagenomes</taxon>
    </lineage>
</organism>
<name>A0A3B0T550_9ZZZZ</name>
<gene>
    <name evidence="3" type="ORF">MNBD_ALPHA09-2135</name>
</gene>
<evidence type="ECO:0000256" key="1">
    <source>
        <dbReference type="SAM" id="Phobius"/>
    </source>
</evidence>
<feature type="transmembrane region" description="Helical" evidence="1">
    <location>
        <begin position="46"/>
        <end position="68"/>
    </location>
</feature>
<protein>
    <recommendedName>
        <fullName evidence="2">Sodium symporter small subunit domain-containing protein</fullName>
    </recommendedName>
</protein>
<dbReference type="NCBIfam" id="TIGR03647">
    <property type="entry name" value="Na_symport_sm"/>
    <property type="match status" value="1"/>
</dbReference>